<proteinExistence type="predicted"/>
<evidence type="ECO:0000313" key="1">
    <source>
        <dbReference type="EMBL" id="EIA39685.1"/>
    </source>
</evidence>
<sequence>MAVFLLSPRNGYLTGQQVLVDGGLAV</sequence>
<dbReference type="Gene3D" id="3.40.50.720">
    <property type="entry name" value="NAD(P)-binding Rossmann-like Domain"/>
    <property type="match status" value="1"/>
</dbReference>
<dbReference type="AlphaFoldDB" id="H7GET8"/>
<evidence type="ECO:0000313" key="2">
    <source>
        <dbReference type="Proteomes" id="UP000053186"/>
    </source>
</evidence>
<organism evidence="1 2">
    <name type="scientific">Thermus parvatiensis</name>
    <dbReference type="NCBI Taxonomy" id="456163"/>
    <lineage>
        <taxon>Bacteria</taxon>
        <taxon>Thermotogati</taxon>
        <taxon>Deinococcota</taxon>
        <taxon>Deinococci</taxon>
        <taxon>Thermales</taxon>
        <taxon>Thermaceae</taxon>
        <taxon>Thermus</taxon>
    </lineage>
</organism>
<dbReference type="InterPro" id="IPR036291">
    <property type="entry name" value="NAD(P)-bd_dom_sf"/>
</dbReference>
<dbReference type="EMBL" id="AIJQ01000003">
    <property type="protein sequence ID" value="EIA39685.1"/>
    <property type="molecule type" value="Genomic_DNA"/>
</dbReference>
<dbReference type="SUPFAM" id="SSF51735">
    <property type="entry name" value="NAD(P)-binding Rossmann-fold domains"/>
    <property type="match status" value="1"/>
</dbReference>
<reference evidence="1 2" key="1">
    <citation type="journal article" date="2012" name="J. Bacteriol.">
        <title>Draft genome sequence of Thermus sp. strain RL, isolated from a hot water spring located atop the Himalayan ranges at Manikaran, India.</title>
        <authorList>
            <person name="Dwivedi V."/>
            <person name="Sangwan N."/>
            <person name="Nigam A."/>
            <person name="Garg N."/>
            <person name="Niharika N."/>
            <person name="Khurana P."/>
            <person name="Khurana J.P."/>
            <person name="Lal R."/>
        </authorList>
    </citation>
    <scope>NUCLEOTIDE SEQUENCE [LARGE SCALE GENOMIC DNA]</scope>
    <source>
        <strain evidence="1 2">RL</strain>
    </source>
</reference>
<gene>
    <name evidence="1" type="ORF">RLTM_03071</name>
</gene>
<dbReference type="Proteomes" id="UP000053186">
    <property type="component" value="Unassembled WGS sequence"/>
</dbReference>
<name>H7GET8_9DEIN</name>
<comment type="caution">
    <text evidence="1">The sequence shown here is derived from an EMBL/GenBank/DDBJ whole genome shotgun (WGS) entry which is preliminary data.</text>
</comment>
<protein>
    <submittedName>
        <fullName evidence="1">Uncharacterized protein</fullName>
    </submittedName>
</protein>
<accession>H7GET8</accession>
<keyword evidence="2" id="KW-1185">Reference proteome</keyword>